<dbReference type="PANTHER" id="PTHR28533:SF1">
    <property type="entry name" value="PROTEIN PBN1"/>
    <property type="match status" value="1"/>
</dbReference>
<dbReference type="InterPro" id="IPR013233">
    <property type="entry name" value="PIG-X/PBN1"/>
</dbReference>
<reference evidence="15" key="3">
    <citation type="submission" date="2025-04" db="UniProtKB">
        <authorList>
            <consortium name="RefSeq"/>
        </authorList>
    </citation>
    <scope>IDENTIFICATION</scope>
    <source>
        <strain evidence="15">CBS 781.70</strain>
    </source>
</reference>
<feature type="region of interest" description="Disordered" evidence="12">
    <location>
        <begin position="284"/>
        <end position="303"/>
    </location>
</feature>
<dbReference type="GO" id="GO:1990529">
    <property type="term" value="C:glycosylphosphatidylinositol-mannosyltransferase I complex"/>
    <property type="evidence" value="ECO:0007669"/>
    <property type="project" value="TreeGrafter"/>
</dbReference>
<sequence>MRSRITYLQHDVSQFNPSQIRVRKDSIELSKLDAAKEHRMTFAFSELPRELWLALKQCHELHVRWVSMTPVQGVGPYVSRMSPGLHVFFSPLSEGTADRLCPLIKKVFGDGMDCVSPQESFISPPILSERFSASSSLQYYHVTPSLKDLVAYLKEKICPRSDEKCIRDAASLLDAKYLDMDYDAISHSLTVTAFWDRACPNSPWTETHLRRESSETIEIGVLNAEKASEPEEQSLGGFLAVLGQDDEPKPTLFSFPSRHHALPSSPIKYRAHFSQPTGLHPTLHLTFSSPPVPPSPITSPDAEPMSHSCALHAYLTLPSQIFLDRYQLSDPLFLSSRNLRSLRSLSGETDLEAPDWVVSRWGSAALIELASPADSRLDHGENKHRQNEWTASIPLHLRYLSPRNVSAASNGGRGSVGEWLAGWKNGANANNTVTTPFPWPPVFWACAADSGDKFAVNPFDRTNLGYDGLFGRQTVFYHIEPEALDGGSFMGLVNIPVMDTEWARWVELGTVWAIALGTVWVCWVIGKVVFQNRNRKQMKGDKKHR</sequence>
<keyword evidence="10" id="KW-0325">Glycoprotein</keyword>
<comment type="function">
    <text evidence="11">Required for proper folding and/or the stability of a subset of proteins in the endoplasmic reticulum. Component of glycosylphosphatidylinositol-mannosyltransferase 1 which transfers the first of the 4 mannoses in the GPI-anchor precursors during GPI-anchor biosynthesis. Probably acts by stabilizing the mannosyltransferase GPI14.</text>
</comment>
<dbReference type="Pfam" id="PF08320">
    <property type="entry name" value="PIG-X"/>
    <property type="match status" value="1"/>
</dbReference>
<evidence type="ECO:0000256" key="7">
    <source>
        <dbReference type="ARBA" id="ARBA00022824"/>
    </source>
</evidence>
<reference evidence="15" key="2">
    <citation type="submission" date="2020-04" db="EMBL/GenBank/DDBJ databases">
        <authorList>
            <consortium name="NCBI Genome Project"/>
        </authorList>
    </citation>
    <scope>NUCLEOTIDE SEQUENCE</scope>
    <source>
        <strain evidence="15">CBS 781.70</strain>
    </source>
</reference>
<evidence type="ECO:0000313" key="14">
    <source>
        <dbReference type="Proteomes" id="UP000504638"/>
    </source>
</evidence>
<keyword evidence="14" id="KW-1185">Reference proteome</keyword>
<reference evidence="13 15" key="1">
    <citation type="submission" date="2020-01" db="EMBL/GenBank/DDBJ databases">
        <authorList>
            <consortium name="DOE Joint Genome Institute"/>
            <person name="Haridas S."/>
            <person name="Albert R."/>
            <person name="Binder M."/>
            <person name="Bloem J."/>
            <person name="Labutti K."/>
            <person name="Salamov A."/>
            <person name="Andreopoulos B."/>
            <person name="Baker S.E."/>
            <person name="Barry K."/>
            <person name="Bills G."/>
            <person name="Bluhm B.H."/>
            <person name="Cannon C."/>
            <person name="Castanera R."/>
            <person name="Culley D.E."/>
            <person name="Daum C."/>
            <person name="Ezra D."/>
            <person name="Gonzalez J.B."/>
            <person name="Henrissat B."/>
            <person name="Kuo A."/>
            <person name="Liang C."/>
            <person name="Lipzen A."/>
            <person name="Lutzoni F."/>
            <person name="Magnuson J."/>
            <person name="Mondo S."/>
            <person name="Nolan M."/>
            <person name="Ohm R."/>
            <person name="Pangilinan J."/>
            <person name="Park H.-J."/>
            <person name="Ramirez L."/>
            <person name="Alfaro M."/>
            <person name="Sun H."/>
            <person name="Tritt A."/>
            <person name="Yoshinaga Y."/>
            <person name="Zwiers L.-H."/>
            <person name="Turgeon B.G."/>
            <person name="Goodwin S.B."/>
            <person name="Spatafora J.W."/>
            <person name="Crous P.W."/>
            <person name="Grigoriev I.V."/>
        </authorList>
    </citation>
    <scope>NUCLEOTIDE SEQUENCE</scope>
    <source>
        <strain evidence="13 15">CBS 781.70</strain>
    </source>
</reference>
<dbReference type="Proteomes" id="UP000504638">
    <property type="component" value="Unplaced"/>
</dbReference>
<evidence type="ECO:0000313" key="15">
    <source>
        <dbReference type="RefSeq" id="XP_033535114.1"/>
    </source>
</evidence>
<dbReference type="RefSeq" id="XP_033535114.1">
    <property type="nucleotide sequence ID" value="XM_033677052.1"/>
</dbReference>
<dbReference type="InterPro" id="IPR042322">
    <property type="entry name" value="Pbn1"/>
</dbReference>
<evidence type="ECO:0000256" key="3">
    <source>
        <dbReference type="ARBA" id="ARBA00010345"/>
    </source>
</evidence>
<keyword evidence="9 11" id="KW-0472">Membrane</keyword>
<keyword evidence="5 11" id="KW-0337">GPI-anchor biosynthesis</keyword>
<accession>A0A6G1G5Y8</accession>
<evidence type="ECO:0000313" key="13">
    <source>
        <dbReference type="EMBL" id="KAF1813483.1"/>
    </source>
</evidence>
<feature type="transmembrane region" description="Helical" evidence="11">
    <location>
        <begin position="511"/>
        <end position="530"/>
    </location>
</feature>
<dbReference type="GO" id="GO:0006506">
    <property type="term" value="P:GPI anchor biosynthetic process"/>
    <property type="evidence" value="ECO:0007669"/>
    <property type="project" value="UniProtKB-UniPathway"/>
</dbReference>
<comment type="similarity">
    <text evidence="3 11">Belongs to the PIGX family.</text>
</comment>
<dbReference type="OrthoDB" id="5546453at2759"/>
<protein>
    <recommendedName>
        <fullName evidence="4 11">Protein PBN1</fullName>
    </recommendedName>
</protein>
<proteinExistence type="inferred from homology"/>
<dbReference type="GeneID" id="54417622"/>
<gene>
    <name evidence="13 15" type="ORF">P152DRAFT_415538</name>
</gene>
<evidence type="ECO:0000256" key="11">
    <source>
        <dbReference type="RuleBase" id="RU366056"/>
    </source>
</evidence>
<evidence type="ECO:0000256" key="12">
    <source>
        <dbReference type="SAM" id="MobiDB-lite"/>
    </source>
</evidence>
<keyword evidence="8 11" id="KW-1133">Transmembrane helix</keyword>
<evidence type="ECO:0000256" key="4">
    <source>
        <dbReference type="ARBA" id="ARBA00020410"/>
    </source>
</evidence>
<evidence type="ECO:0000256" key="1">
    <source>
        <dbReference type="ARBA" id="ARBA00004643"/>
    </source>
</evidence>
<dbReference type="UniPathway" id="UPA00196"/>
<comment type="subcellular location">
    <subcellularLocation>
        <location evidence="11">Endoplasmic reticulum membrane</location>
        <topology evidence="11">Single-pass membrane protein</topology>
    </subcellularLocation>
    <subcellularLocation>
        <location evidence="1">Endoplasmic reticulum membrane</location>
        <topology evidence="1">Single-pass type III membrane protein</topology>
    </subcellularLocation>
</comment>
<dbReference type="GO" id="GO:0000030">
    <property type="term" value="F:mannosyltransferase activity"/>
    <property type="evidence" value="ECO:0007669"/>
    <property type="project" value="TreeGrafter"/>
</dbReference>
<evidence type="ECO:0000256" key="2">
    <source>
        <dbReference type="ARBA" id="ARBA00004687"/>
    </source>
</evidence>
<evidence type="ECO:0000256" key="10">
    <source>
        <dbReference type="ARBA" id="ARBA00023180"/>
    </source>
</evidence>
<dbReference type="PANTHER" id="PTHR28533">
    <property type="entry name" value="PROTEIN PBN1"/>
    <property type="match status" value="1"/>
</dbReference>
<dbReference type="GO" id="GO:0005789">
    <property type="term" value="C:endoplasmic reticulum membrane"/>
    <property type="evidence" value="ECO:0007669"/>
    <property type="project" value="UniProtKB-SubCell"/>
</dbReference>
<dbReference type="AlphaFoldDB" id="A0A6G1G5Y8"/>
<organism evidence="13">
    <name type="scientific">Eremomyces bilateralis CBS 781.70</name>
    <dbReference type="NCBI Taxonomy" id="1392243"/>
    <lineage>
        <taxon>Eukaryota</taxon>
        <taxon>Fungi</taxon>
        <taxon>Dikarya</taxon>
        <taxon>Ascomycota</taxon>
        <taxon>Pezizomycotina</taxon>
        <taxon>Dothideomycetes</taxon>
        <taxon>Dothideomycetes incertae sedis</taxon>
        <taxon>Eremomycetales</taxon>
        <taxon>Eremomycetaceae</taxon>
        <taxon>Eremomyces</taxon>
    </lineage>
</organism>
<keyword evidence="6 11" id="KW-0812">Transmembrane</keyword>
<evidence type="ECO:0000256" key="6">
    <source>
        <dbReference type="ARBA" id="ARBA00022692"/>
    </source>
</evidence>
<keyword evidence="7 11" id="KW-0256">Endoplasmic reticulum</keyword>
<comment type="pathway">
    <text evidence="2 11">Glycolipid biosynthesis; glycosylphosphatidylinositol-anchor biosynthesis.</text>
</comment>
<dbReference type="SMART" id="SM00780">
    <property type="entry name" value="PIG-X"/>
    <property type="match status" value="1"/>
</dbReference>
<evidence type="ECO:0000256" key="9">
    <source>
        <dbReference type="ARBA" id="ARBA00023136"/>
    </source>
</evidence>
<dbReference type="EMBL" id="ML975155">
    <property type="protein sequence ID" value="KAF1813483.1"/>
    <property type="molecule type" value="Genomic_DNA"/>
</dbReference>
<evidence type="ECO:0000256" key="8">
    <source>
        <dbReference type="ARBA" id="ARBA00022989"/>
    </source>
</evidence>
<name>A0A6G1G5Y8_9PEZI</name>
<evidence type="ECO:0000256" key="5">
    <source>
        <dbReference type="ARBA" id="ARBA00022502"/>
    </source>
</evidence>